<dbReference type="EMBL" id="LJRQ01000166">
    <property type="protein sequence ID" value="KPZ13670.1"/>
    <property type="molecule type" value="Genomic_DNA"/>
</dbReference>
<evidence type="ECO:0000313" key="2">
    <source>
        <dbReference type="Proteomes" id="UP000050266"/>
    </source>
</evidence>
<dbReference type="Proteomes" id="UP000050266">
    <property type="component" value="Unassembled WGS sequence"/>
</dbReference>
<name>A0A0Q0D733_PSEA0</name>
<sequence length="34" mass="3815">MNRKFMSSGISGNTVVRDSIAKNVQYILPFLITN</sequence>
<reference evidence="1 2" key="1">
    <citation type="submission" date="2015-09" db="EMBL/GenBank/DDBJ databases">
        <title>Genome announcement of multiple Pseudomonas syringae strains.</title>
        <authorList>
            <person name="Thakur S."/>
            <person name="Wang P.W."/>
            <person name="Gong Y."/>
            <person name="Weir B.S."/>
            <person name="Guttman D.S."/>
        </authorList>
    </citation>
    <scope>NUCLEOTIDE SEQUENCE [LARGE SCALE GENOMIC DNA]</scope>
    <source>
        <strain evidence="1 2">ICMP3962</strain>
    </source>
</reference>
<organism evidence="1 2">
    <name type="scientific">Pseudomonas amygdali pv. ulmi</name>
    <dbReference type="NCBI Taxonomy" id="251720"/>
    <lineage>
        <taxon>Bacteria</taxon>
        <taxon>Pseudomonadati</taxon>
        <taxon>Pseudomonadota</taxon>
        <taxon>Gammaproteobacteria</taxon>
        <taxon>Pseudomonadales</taxon>
        <taxon>Pseudomonadaceae</taxon>
        <taxon>Pseudomonas</taxon>
        <taxon>Pseudomonas amygdali</taxon>
    </lineage>
</organism>
<proteinExistence type="predicted"/>
<dbReference type="AlphaFoldDB" id="A0A0Q0D733"/>
<protein>
    <submittedName>
        <fullName evidence="1">Uncharacterized protein</fullName>
    </submittedName>
</protein>
<evidence type="ECO:0000313" key="1">
    <source>
        <dbReference type="EMBL" id="KPZ13670.1"/>
    </source>
</evidence>
<comment type="caution">
    <text evidence="1">The sequence shown here is derived from an EMBL/GenBank/DDBJ whole genome shotgun (WGS) entry which is preliminary data.</text>
</comment>
<accession>A0A0Q0D733</accession>
<gene>
    <name evidence="1" type="ORF">ALO41_03157</name>
</gene>